<feature type="compositionally biased region" description="Low complexity" evidence="1">
    <location>
        <begin position="73"/>
        <end position="86"/>
    </location>
</feature>
<reference evidence="2" key="1">
    <citation type="submission" date="2021-01" db="EMBL/GenBank/DDBJ databases">
        <authorList>
            <person name="Corre E."/>
            <person name="Pelletier E."/>
            <person name="Niang G."/>
            <person name="Scheremetjew M."/>
            <person name="Finn R."/>
            <person name="Kale V."/>
            <person name="Holt S."/>
            <person name="Cochrane G."/>
            <person name="Meng A."/>
            <person name="Brown T."/>
            <person name="Cohen L."/>
        </authorList>
    </citation>
    <scope>NUCLEOTIDE SEQUENCE</scope>
    <source>
        <strain evidence="2">CCMP644</strain>
    </source>
</reference>
<dbReference type="PANTHER" id="PTHR35321">
    <property type="entry name" value="OS02G0753200 PROTEIN"/>
    <property type="match status" value="1"/>
</dbReference>
<proteinExistence type="predicted"/>
<dbReference type="InterPro" id="IPR040306">
    <property type="entry name" value="Os02g0753200-like"/>
</dbReference>
<name>A0A6U4NFC3_HEMAN</name>
<accession>A0A6U4NFC3</accession>
<evidence type="ECO:0000256" key="1">
    <source>
        <dbReference type="SAM" id="MobiDB-lite"/>
    </source>
</evidence>
<dbReference type="PANTHER" id="PTHR35321:SF1">
    <property type="entry name" value="OS02G0753200 PROTEIN"/>
    <property type="match status" value="1"/>
</dbReference>
<feature type="compositionally biased region" description="Acidic residues" evidence="1">
    <location>
        <begin position="8"/>
        <end position="18"/>
    </location>
</feature>
<feature type="region of interest" description="Disordered" evidence="1">
    <location>
        <begin position="1"/>
        <end position="189"/>
    </location>
</feature>
<feature type="compositionally biased region" description="Basic and acidic residues" evidence="1">
    <location>
        <begin position="154"/>
        <end position="163"/>
    </location>
</feature>
<feature type="compositionally biased region" description="Acidic residues" evidence="1">
    <location>
        <begin position="34"/>
        <end position="45"/>
    </location>
</feature>
<gene>
    <name evidence="2" type="ORF">HAND00432_LOCUS33934</name>
</gene>
<protein>
    <submittedName>
        <fullName evidence="2">Uncharacterized protein</fullName>
    </submittedName>
</protein>
<evidence type="ECO:0000313" key="2">
    <source>
        <dbReference type="EMBL" id="CAD8982924.1"/>
    </source>
</evidence>
<sequence length="189" mass="20023">MEALGDYGSDDDDPEGEQGEASAPPPAFVPGPESSDDDDEEEAAEAEARKETEAEAARKKAKRDAEEARKRPSAASALLSATAKPTFLQQEQKADDGFDLPVDQPAAPKTEDEPPAKRQAVEAPPKPTVILAASGTPKPSAIAAARGAGGGKNSKPDTKDKVKTQRMRGQSAHATWKSEGEMKLRQQYD</sequence>
<feature type="compositionally biased region" description="Basic and acidic residues" evidence="1">
    <location>
        <begin position="109"/>
        <end position="120"/>
    </location>
</feature>
<feature type="compositionally biased region" description="Basic and acidic residues" evidence="1">
    <location>
        <begin position="46"/>
        <end position="70"/>
    </location>
</feature>
<feature type="compositionally biased region" description="Basic and acidic residues" evidence="1">
    <location>
        <begin position="176"/>
        <end position="189"/>
    </location>
</feature>
<organism evidence="2">
    <name type="scientific">Hemiselmis andersenii</name>
    <name type="common">Cryptophyte alga</name>
    <dbReference type="NCBI Taxonomy" id="464988"/>
    <lineage>
        <taxon>Eukaryota</taxon>
        <taxon>Cryptophyceae</taxon>
        <taxon>Cryptomonadales</taxon>
        <taxon>Hemiselmidaceae</taxon>
        <taxon>Hemiselmis</taxon>
    </lineage>
</organism>
<dbReference type="EMBL" id="HBFX01056399">
    <property type="protein sequence ID" value="CAD8982924.1"/>
    <property type="molecule type" value="Transcribed_RNA"/>
</dbReference>
<dbReference type="AlphaFoldDB" id="A0A6U4NFC3"/>